<comment type="caution">
    <text evidence="2">The sequence shown here is derived from an EMBL/GenBank/DDBJ whole genome shotgun (WGS) entry which is preliminary data.</text>
</comment>
<accession>A0A951Q6S0</accession>
<evidence type="ECO:0000313" key="3">
    <source>
        <dbReference type="Proteomes" id="UP000757435"/>
    </source>
</evidence>
<dbReference type="Pfam" id="PF19861">
    <property type="entry name" value="DUF6335"/>
    <property type="match status" value="1"/>
</dbReference>
<dbReference type="Proteomes" id="UP000757435">
    <property type="component" value="Unassembled WGS sequence"/>
</dbReference>
<dbReference type="InterPro" id="IPR046298">
    <property type="entry name" value="DUF6335"/>
</dbReference>
<organism evidence="2 3">
    <name type="scientific">Drouetiella hepatica Uher 2000/2452</name>
    <dbReference type="NCBI Taxonomy" id="904376"/>
    <lineage>
        <taxon>Bacteria</taxon>
        <taxon>Bacillati</taxon>
        <taxon>Cyanobacteriota</taxon>
        <taxon>Cyanophyceae</taxon>
        <taxon>Oculatellales</taxon>
        <taxon>Oculatellaceae</taxon>
        <taxon>Drouetiella</taxon>
    </lineage>
</organism>
<gene>
    <name evidence="2" type="ORF">KME15_01765</name>
</gene>
<reference evidence="2" key="1">
    <citation type="submission" date="2021-05" db="EMBL/GenBank/DDBJ databases">
        <authorList>
            <person name="Pietrasiak N."/>
            <person name="Ward R."/>
            <person name="Stajich J.E."/>
            <person name="Kurbessoian T."/>
        </authorList>
    </citation>
    <scope>NUCLEOTIDE SEQUENCE</scope>
    <source>
        <strain evidence="2">UHER 2000/2452</strain>
    </source>
</reference>
<protein>
    <submittedName>
        <fullName evidence="2">Uncharacterized protein</fullName>
    </submittedName>
</protein>
<feature type="region of interest" description="Disordered" evidence="1">
    <location>
        <begin position="98"/>
        <end position="119"/>
    </location>
</feature>
<evidence type="ECO:0000256" key="1">
    <source>
        <dbReference type="SAM" id="MobiDB-lite"/>
    </source>
</evidence>
<evidence type="ECO:0000313" key="2">
    <source>
        <dbReference type="EMBL" id="MBW4657373.1"/>
    </source>
</evidence>
<sequence length="119" mass="13047">MTDNFNRSAEPTPEELAAIESDLAVNLDSGDRVSLSDSDTDESIELQDVPTDLVGDQAIGGTAPTPDQDLVDEMGAAVGIEMDDRAFLRTTEILESRDDRRWELEPDSAEEEHRNRQGG</sequence>
<reference evidence="2" key="2">
    <citation type="journal article" date="2022" name="Microbiol. Resour. Announc.">
        <title>Metagenome Sequencing to Explore Phylogenomics of Terrestrial Cyanobacteria.</title>
        <authorList>
            <person name="Ward R.D."/>
            <person name="Stajich J.E."/>
            <person name="Johansen J.R."/>
            <person name="Huntemann M."/>
            <person name="Clum A."/>
            <person name="Foster B."/>
            <person name="Foster B."/>
            <person name="Roux S."/>
            <person name="Palaniappan K."/>
            <person name="Varghese N."/>
            <person name="Mukherjee S."/>
            <person name="Reddy T.B.K."/>
            <person name="Daum C."/>
            <person name="Copeland A."/>
            <person name="Chen I.A."/>
            <person name="Ivanova N.N."/>
            <person name="Kyrpides N.C."/>
            <person name="Shapiro N."/>
            <person name="Eloe-Fadrosh E.A."/>
            <person name="Pietrasiak N."/>
        </authorList>
    </citation>
    <scope>NUCLEOTIDE SEQUENCE</scope>
    <source>
        <strain evidence="2">UHER 2000/2452</strain>
    </source>
</reference>
<dbReference type="EMBL" id="JAHHHD010000001">
    <property type="protein sequence ID" value="MBW4657373.1"/>
    <property type="molecule type" value="Genomic_DNA"/>
</dbReference>
<dbReference type="AlphaFoldDB" id="A0A951Q6S0"/>
<proteinExistence type="predicted"/>
<name>A0A951Q6S0_9CYAN</name>